<sequence>MGRGKIEIKRIENATGRQVTFSKRRNGLLKKARELSILCDSQVAALIFSSTGRLSHYASSSMKEILSRYDRYSVDVQIEPILHHDLEYRSHQTENLEVLDQYNQRIRHMLGENLSALNLNELEGLEQQLDVGLNRIRLKKEEVLRHQIDDLSRKESILVEENQMLRRMIAAQNGMTEPMLDIINLETREPSSVENGDERHSVQLDHQTSNPDLPTFLQLSLYQPDPPTETPTAANHRPK</sequence>
<protein>
    <submittedName>
        <fullName evidence="1">Uncharacterized protein</fullName>
    </submittedName>
</protein>
<organism evidence="1 2">
    <name type="scientific">Diphasiastrum complanatum</name>
    <name type="common">Issler's clubmoss</name>
    <name type="synonym">Lycopodium complanatum</name>
    <dbReference type="NCBI Taxonomy" id="34168"/>
    <lineage>
        <taxon>Eukaryota</taxon>
        <taxon>Viridiplantae</taxon>
        <taxon>Streptophyta</taxon>
        <taxon>Embryophyta</taxon>
        <taxon>Tracheophyta</taxon>
        <taxon>Lycopodiopsida</taxon>
        <taxon>Lycopodiales</taxon>
        <taxon>Lycopodiaceae</taxon>
        <taxon>Lycopodioideae</taxon>
        <taxon>Diphasiastrum</taxon>
    </lineage>
</organism>
<accession>A0ACC2BU72</accession>
<reference evidence="2" key="1">
    <citation type="journal article" date="2024" name="Proc. Natl. Acad. Sci. U.S.A.">
        <title>Extraordinary preservation of gene collinearity over three hundred million years revealed in homosporous lycophytes.</title>
        <authorList>
            <person name="Li C."/>
            <person name="Wickell D."/>
            <person name="Kuo L.Y."/>
            <person name="Chen X."/>
            <person name="Nie B."/>
            <person name="Liao X."/>
            <person name="Peng D."/>
            <person name="Ji J."/>
            <person name="Jenkins J."/>
            <person name="Williams M."/>
            <person name="Shu S."/>
            <person name="Plott C."/>
            <person name="Barry K."/>
            <person name="Rajasekar S."/>
            <person name="Grimwood J."/>
            <person name="Han X."/>
            <person name="Sun S."/>
            <person name="Hou Z."/>
            <person name="He W."/>
            <person name="Dai G."/>
            <person name="Sun C."/>
            <person name="Schmutz J."/>
            <person name="Leebens-Mack J.H."/>
            <person name="Li F.W."/>
            <person name="Wang L."/>
        </authorList>
    </citation>
    <scope>NUCLEOTIDE SEQUENCE [LARGE SCALE GENOMIC DNA]</scope>
    <source>
        <strain evidence="2">cv. PW_Plant_1</strain>
    </source>
</reference>
<gene>
    <name evidence="1" type="ORF">O6H91_13G041500</name>
</gene>
<evidence type="ECO:0000313" key="1">
    <source>
        <dbReference type="EMBL" id="KAJ7533296.1"/>
    </source>
</evidence>
<dbReference type="Proteomes" id="UP001162992">
    <property type="component" value="Chromosome 13"/>
</dbReference>
<dbReference type="EMBL" id="CM055104">
    <property type="protein sequence ID" value="KAJ7533296.1"/>
    <property type="molecule type" value="Genomic_DNA"/>
</dbReference>
<keyword evidence="2" id="KW-1185">Reference proteome</keyword>
<name>A0ACC2BU72_DIPCM</name>
<proteinExistence type="predicted"/>
<evidence type="ECO:0000313" key="2">
    <source>
        <dbReference type="Proteomes" id="UP001162992"/>
    </source>
</evidence>
<comment type="caution">
    <text evidence="1">The sequence shown here is derived from an EMBL/GenBank/DDBJ whole genome shotgun (WGS) entry which is preliminary data.</text>
</comment>